<dbReference type="HAMAP" id="MF_02019">
    <property type="entry name" value="MurF"/>
    <property type="match status" value="1"/>
</dbReference>
<gene>
    <name evidence="10" type="primary">murF</name>
    <name evidence="15" type="ORF">SAMN04487819_103107</name>
</gene>
<feature type="binding site" evidence="10">
    <location>
        <begin position="132"/>
        <end position="138"/>
    </location>
    <ligand>
        <name>ATP</name>
        <dbReference type="ChEBI" id="CHEBI:30616"/>
    </ligand>
</feature>
<evidence type="ECO:0000259" key="13">
    <source>
        <dbReference type="Pfam" id="PF02875"/>
    </source>
</evidence>
<reference evidence="16" key="1">
    <citation type="submission" date="2016-10" db="EMBL/GenBank/DDBJ databases">
        <authorList>
            <person name="Varghese N."/>
            <person name="Submissions S."/>
        </authorList>
    </citation>
    <scope>NUCLEOTIDE SEQUENCE [LARGE SCALE GENOMIC DNA]</scope>
    <source>
        <strain evidence="16">DSM 45004</strain>
    </source>
</reference>
<evidence type="ECO:0000256" key="3">
    <source>
        <dbReference type="ARBA" id="ARBA00022618"/>
    </source>
</evidence>
<dbReference type="EC" id="6.3.2.10" evidence="10 11"/>
<comment type="similarity">
    <text evidence="10">Belongs to the MurCDEF family. MurF subfamily.</text>
</comment>
<accession>A0A1I1V561</accession>
<evidence type="ECO:0000256" key="7">
    <source>
        <dbReference type="ARBA" id="ARBA00022984"/>
    </source>
</evidence>
<dbReference type="InterPro" id="IPR035911">
    <property type="entry name" value="MurE/MurF_N"/>
</dbReference>
<dbReference type="PANTHER" id="PTHR43024">
    <property type="entry name" value="UDP-N-ACETYLMURAMOYL-TRIPEPTIDE--D-ALANYL-D-ALANINE LIGASE"/>
    <property type="match status" value="1"/>
</dbReference>
<dbReference type="GO" id="GO:0005737">
    <property type="term" value="C:cytoplasm"/>
    <property type="evidence" value="ECO:0007669"/>
    <property type="project" value="UniProtKB-SubCell"/>
</dbReference>
<dbReference type="Pfam" id="PF02875">
    <property type="entry name" value="Mur_ligase_C"/>
    <property type="match status" value="1"/>
</dbReference>
<dbReference type="EMBL" id="FOMZ01000003">
    <property type="protein sequence ID" value="SFD78039.1"/>
    <property type="molecule type" value="Genomic_DNA"/>
</dbReference>
<keyword evidence="16" id="KW-1185">Reference proteome</keyword>
<dbReference type="SUPFAM" id="SSF63418">
    <property type="entry name" value="MurE/MurF N-terminal domain"/>
    <property type="match status" value="1"/>
</dbReference>
<evidence type="ECO:0000256" key="8">
    <source>
        <dbReference type="ARBA" id="ARBA00023306"/>
    </source>
</evidence>
<feature type="domain" description="Mur ligase C-terminal" evidence="13">
    <location>
        <begin position="344"/>
        <end position="471"/>
    </location>
</feature>
<keyword evidence="6 10" id="KW-0133">Cell shape</keyword>
<dbReference type="InterPro" id="IPR013221">
    <property type="entry name" value="Mur_ligase_cen"/>
</dbReference>
<evidence type="ECO:0000313" key="16">
    <source>
        <dbReference type="Proteomes" id="UP000198716"/>
    </source>
</evidence>
<keyword evidence="4 10" id="KW-0547">Nucleotide-binding</keyword>
<evidence type="ECO:0000256" key="4">
    <source>
        <dbReference type="ARBA" id="ARBA00022741"/>
    </source>
</evidence>
<evidence type="ECO:0000256" key="1">
    <source>
        <dbReference type="ARBA" id="ARBA00022490"/>
    </source>
</evidence>
<dbReference type="GO" id="GO:0009252">
    <property type="term" value="P:peptidoglycan biosynthetic process"/>
    <property type="evidence" value="ECO:0007669"/>
    <property type="project" value="UniProtKB-UniRule"/>
</dbReference>
<protein>
    <recommendedName>
        <fullName evidence="10 11">UDP-N-acetylmuramoyl-tripeptide--D-alanyl-D-alanine ligase</fullName>
        <ecNumber evidence="10 11">6.3.2.10</ecNumber>
    </recommendedName>
    <alternativeName>
        <fullName evidence="10">D-alanyl-D-alanine-adding enzyme</fullName>
    </alternativeName>
</protein>
<evidence type="ECO:0000256" key="11">
    <source>
        <dbReference type="RuleBase" id="RU004136"/>
    </source>
</evidence>
<dbReference type="GO" id="GO:0008360">
    <property type="term" value="P:regulation of cell shape"/>
    <property type="evidence" value="ECO:0007669"/>
    <property type="project" value="UniProtKB-KW"/>
</dbReference>
<keyword evidence="8 10" id="KW-0131">Cell cycle</keyword>
<organism evidence="15 16">
    <name type="scientific">Actinopolyspora alba</name>
    <dbReference type="NCBI Taxonomy" id="673379"/>
    <lineage>
        <taxon>Bacteria</taxon>
        <taxon>Bacillati</taxon>
        <taxon>Actinomycetota</taxon>
        <taxon>Actinomycetes</taxon>
        <taxon>Actinopolysporales</taxon>
        <taxon>Actinopolysporaceae</taxon>
        <taxon>Actinopolyspora</taxon>
        <taxon>Actinopolyspora alba group</taxon>
    </lineage>
</organism>
<dbReference type="GO" id="GO:0071555">
    <property type="term" value="P:cell wall organization"/>
    <property type="evidence" value="ECO:0007669"/>
    <property type="project" value="UniProtKB-KW"/>
</dbReference>
<keyword evidence="3 10" id="KW-0132">Cell division</keyword>
<evidence type="ECO:0000313" key="15">
    <source>
        <dbReference type="EMBL" id="SFD78039.1"/>
    </source>
</evidence>
<dbReference type="Gene3D" id="3.40.1190.10">
    <property type="entry name" value="Mur-like, catalytic domain"/>
    <property type="match status" value="1"/>
</dbReference>
<dbReference type="UniPathway" id="UPA00219"/>
<evidence type="ECO:0000256" key="6">
    <source>
        <dbReference type="ARBA" id="ARBA00022960"/>
    </source>
</evidence>
<keyword evidence="9 10" id="KW-0961">Cell wall biogenesis/degradation</keyword>
<evidence type="ECO:0000256" key="2">
    <source>
        <dbReference type="ARBA" id="ARBA00022598"/>
    </source>
</evidence>
<keyword evidence="2 10" id="KW-0436">Ligase</keyword>
<dbReference type="GO" id="GO:0047480">
    <property type="term" value="F:UDP-N-acetylmuramoyl-tripeptide-D-alanyl-D-alanine ligase activity"/>
    <property type="evidence" value="ECO:0007669"/>
    <property type="project" value="UniProtKB-UniRule"/>
</dbReference>
<dbReference type="Pfam" id="PF01225">
    <property type="entry name" value="Mur_ligase"/>
    <property type="match status" value="1"/>
</dbReference>
<dbReference type="Gene3D" id="3.40.1390.10">
    <property type="entry name" value="MurE/MurF, N-terminal domain"/>
    <property type="match status" value="1"/>
</dbReference>
<dbReference type="Gene3D" id="3.90.190.20">
    <property type="entry name" value="Mur ligase, C-terminal domain"/>
    <property type="match status" value="1"/>
</dbReference>
<dbReference type="GO" id="GO:0051301">
    <property type="term" value="P:cell division"/>
    <property type="evidence" value="ECO:0007669"/>
    <property type="project" value="UniProtKB-KW"/>
</dbReference>
<dbReference type="GO" id="GO:0005524">
    <property type="term" value="F:ATP binding"/>
    <property type="evidence" value="ECO:0007669"/>
    <property type="project" value="UniProtKB-UniRule"/>
</dbReference>
<dbReference type="InterPro" id="IPR005863">
    <property type="entry name" value="UDP-N-AcMur_synth"/>
</dbReference>
<dbReference type="SUPFAM" id="SSF53244">
    <property type="entry name" value="MurD-like peptide ligases, peptide-binding domain"/>
    <property type="match status" value="1"/>
</dbReference>
<name>A0A1I1V561_9ACTN</name>
<evidence type="ECO:0000259" key="12">
    <source>
        <dbReference type="Pfam" id="PF01225"/>
    </source>
</evidence>
<dbReference type="NCBIfam" id="TIGR01143">
    <property type="entry name" value="murF"/>
    <property type="match status" value="1"/>
</dbReference>
<comment type="pathway">
    <text evidence="10 11">Cell wall biogenesis; peptidoglycan biosynthesis.</text>
</comment>
<evidence type="ECO:0000256" key="10">
    <source>
        <dbReference type="HAMAP-Rule" id="MF_02019"/>
    </source>
</evidence>
<dbReference type="Proteomes" id="UP000198716">
    <property type="component" value="Unassembled WGS sequence"/>
</dbReference>
<keyword evidence="1 10" id="KW-0963">Cytoplasm</keyword>
<keyword evidence="5 10" id="KW-0067">ATP-binding</keyword>
<dbReference type="Pfam" id="PF08245">
    <property type="entry name" value="Mur_ligase_M"/>
    <property type="match status" value="1"/>
</dbReference>
<feature type="domain" description="Mur ligase N-terminal catalytic" evidence="12">
    <location>
        <begin position="30"/>
        <end position="84"/>
    </location>
</feature>
<feature type="domain" description="Mur ligase central" evidence="14">
    <location>
        <begin position="130"/>
        <end position="320"/>
    </location>
</feature>
<dbReference type="InterPro" id="IPR036565">
    <property type="entry name" value="Mur-like_cat_sf"/>
</dbReference>
<sequence length="502" mass="52200">MIRLSLDEVAGAVGGRLHRADGSEVVTAAVEFDSRKIRPGGLFVAMPGEQVDGHRFAEQAVSDGAVAVLAAREVAAPAVIVPAVGSAERSRAMALAADEDGSGAAVLVAMARLARLVVDKLAKQLTVVGVTGSSGKTSTKDMIAQLLERMGPTVAPPGSFNNELGHPWTVLRADERTEYLALELSARGMGHIAELCESAPPRIGAVLNVGSAHLGEFGSREAVAQAKGELVEALPSAAEGGVAVLNADDPAVSAMAERTRARVLRFGQHPHASVRADDVEVDELARPRFTLITPDGHARVRLPLHGEHHVGNALAAAAVAFELGAATEDIAEWLNGIEQLSGKRMEVATTPEGVTVINDAYNANPESVRAALKALAAMTHDRPGRGWAVLGALGELGDAGPEEHDEIGRLAVRLNIDRLVVVGDQARAMHQGAAMEGSWGEESVLVPDVDAALALLREQLRPDDVVLVKASNAAALWRVAEELVPATPGSAEGSTGRDGGTT</sequence>
<dbReference type="InterPro" id="IPR004101">
    <property type="entry name" value="Mur_ligase_C"/>
</dbReference>
<evidence type="ECO:0000259" key="14">
    <source>
        <dbReference type="Pfam" id="PF08245"/>
    </source>
</evidence>
<comment type="subcellular location">
    <subcellularLocation>
        <location evidence="10 11">Cytoplasm</location>
    </subcellularLocation>
</comment>
<keyword evidence="7 10" id="KW-0573">Peptidoglycan synthesis</keyword>
<dbReference type="AlphaFoldDB" id="A0A1I1V561"/>
<evidence type="ECO:0000256" key="5">
    <source>
        <dbReference type="ARBA" id="ARBA00022840"/>
    </source>
</evidence>
<comment type="function">
    <text evidence="10 11">Involved in cell wall formation. Catalyzes the final step in the synthesis of UDP-N-acetylmuramoyl-pentapeptide, the precursor of murein.</text>
</comment>
<dbReference type="InterPro" id="IPR036615">
    <property type="entry name" value="Mur_ligase_C_dom_sf"/>
</dbReference>
<dbReference type="RefSeq" id="WP_092924595.1">
    <property type="nucleotide sequence ID" value="NZ_FOMZ01000003.1"/>
</dbReference>
<comment type="catalytic activity">
    <reaction evidence="10 11">
        <text>D-alanyl-D-alanine + UDP-N-acetyl-alpha-D-muramoyl-L-alanyl-gamma-D-glutamyl-meso-2,6-diaminopimelate + ATP = UDP-N-acetyl-alpha-D-muramoyl-L-alanyl-gamma-D-glutamyl-meso-2,6-diaminopimeloyl-D-alanyl-D-alanine + ADP + phosphate + H(+)</text>
        <dbReference type="Rhea" id="RHEA:28374"/>
        <dbReference type="ChEBI" id="CHEBI:15378"/>
        <dbReference type="ChEBI" id="CHEBI:30616"/>
        <dbReference type="ChEBI" id="CHEBI:43474"/>
        <dbReference type="ChEBI" id="CHEBI:57822"/>
        <dbReference type="ChEBI" id="CHEBI:61386"/>
        <dbReference type="ChEBI" id="CHEBI:83905"/>
        <dbReference type="ChEBI" id="CHEBI:456216"/>
        <dbReference type="EC" id="6.3.2.10"/>
    </reaction>
</comment>
<dbReference type="PANTHER" id="PTHR43024:SF1">
    <property type="entry name" value="UDP-N-ACETYLMURAMOYL-TRIPEPTIDE--D-ALANYL-D-ALANINE LIGASE"/>
    <property type="match status" value="1"/>
</dbReference>
<dbReference type="SUPFAM" id="SSF53623">
    <property type="entry name" value="MurD-like peptide ligases, catalytic domain"/>
    <property type="match status" value="1"/>
</dbReference>
<dbReference type="InterPro" id="IPR051046">
    <property type="entry name" value="MurCDEF_CellWall_CoF430Synth"/>
</dbReference>
<proteinExistence type="inferred from homology"/>
<dbReference type="InterPro" id="IPR000713">
    <property type="entry name" value="Mur_ligase_N"/>
</dbReference>
<dbReference type="GO" id="GO:0008766">
    <property type="term" value="F:UDP-N-acetylmuramoylalanyl-D-glutamyl-2,6-diaminopimelate-D-alanyl-D-alanine ligase activity"/>
    <property type="evidence" value="ECO:0007669"/>
    <property type="project" value="RHEA"/>
</dbReference>
<evidence type="ECO:0000256" key="9">
    <source>
        <dbReference type="ARBA" id="ARBA00023316"/>
    </source>
</evidence>